<gene>
    <name evidence="1" type="ORF">NVS88_03115</name>
</gene>
<dbReference type="RefSeq" id="WP_332519138.1">
    <property type="nucleotide sequence ID" value="NZ_JANRHA010000001.1"/>
</dbReference>
<organism evidence="1 2">
    <name type="scientific">Speluncibacter jeojiensis</name>
    <dbReference type="NCBI Taxonomy" id="2710754"/>
    <lineage>
        <taxon>Bacteria</taxon>
        <taxon>Bacillati</taxon>
        <taxon>Actinomycetota</taxon>
        <taxon>Actinomycetes</taxon>
        <taxon>Mycobacteriales</taxon>
        <taxon>Speluncibacteraceae</taxon>
        <taxon>Speluncibacter</taxon>
    </lineage>
</organism>
<dbReference type="Proteomes" id="UP001152755">
    <property type="component" value="Unassembled WGS sequence"/>
</dbReference>
<accession>A0A9X4LWC4</accession>
<dbReference type="AlphaFoldDB" id="A0A9X4LWC4"/>
<evidence type="ECO:0000313" key="2">
    <source>
        <dbReference type="Proteomes" id="UP001152755"/>
    </source>
</evidence>
<protein>
    <submittedName>
        <fullName evidence="1">Uncharacterized protein</fullName>
    </submittedName>
</protein>
<comment type="caution">
    <text evidence="1">The sequence shown here is derived from an EMBL/GenBank/DDBJ whole genome shotgun (WGS) entry which is preliminary data.</text>
</comment>
<reference evidence="1" key="1">
    <citation type="submission" date="2022-08" db="EMBL/GenBank/DDBJ databases">
        <title>Genome analysis of Corynebacteriales strain.</title>
        <authorList>
            <person name="Lee S.D."/>
        </authorList>
    </citation>
    <scope>NUCLEOTIDE SEQUENCE</scope>
    <source>
        <strain evidence="1">D3-21</strain>
    </source>
</reference>
<proteinExistence type="predicted"/>
<keyword evidence="2" id="KW-1185">Reference proteome</keyword>
<dbReference type="EMBL" id="JANRHA010000001">
    <property type="protein sequence ID" value="MDG3013545.1"/>
    <property type="molecule type" value="Genomic_DNA"/>
</dbReference>
<sequence>MANPDRGHGPKSVQLIELLRYFPTEVESDLSHYHPTIDILDWYRGKVSARQVLVRLKHLPDRSELKKAMRDGDWSQDEHVMAAIFNDLRMLRADYGSVHSDGRSPAPTLLRSPAAMKEELAQEQFHADLHDAMVAQATGKYQPPKRNSAYVTTDSLGMGGDVHA</sequence>
<evidence type="ECO:0000313" key="1">
    <source>
        <dbReference type="EMBL" id="MDG3013545.1"/>
    </source>
</evidence>
<name>A0A9X4LWC4_9ACTN</name>